<organism evidence="1">
    <name type="scientific">Hexamita inflata</name>
    <dbReference type="NCBI Taxonomy" id="28002"/>
    <lineage>
        <taxon>Eukaryota</taxon>
        <taxon>Metamonada</taxon>
        <taxon>Diplomonadida</taxon>
        <taxon>Hexamitidae</taxon>
        <taxon>Hexamitinae</taxon>
        <taxon>Hexamita</taxon>
    </lineage>
</organism>
<evidence type="ECO:0000313" key="3">
    <source>
        <dbReference type="Proteomes" id="UP001642409"/>
    </source>
</evidence>
<evidence type="ECO:0000313" key="1">
    <source>
        <dbReference type="EMBL" id="CAI9945221.1"/>
    </source>
</evidence>
<accession>A0AA86UAN7</accession>
<comment type="caution">
    <text evidence="1">The sequence shown here is derived from an EMBL/GenBank/DDBJ whole genome shotgun (WGS) entry which is preliminary data.</text>
</comment>
<gene>
    <name evidence="1" type="ORF">HINF_LOCUS32866</name>
    <name evidence="2" type="ORF">HINF_LOCUS47811</name>
</gene>
<dbReference type="EMBL" id="CAXDID020000217">
    <property type="protein sequence ID" value="CAL6057921.1"/>
    <property type="molecule type" value="Genomic_DNA"/>
</dbReference>
<reference evidence="1" key="1">
    <citation type="submission" date="2023-06" db="EMBL/GenBank/DDBJ databases">
        <authorList>
            <person name="Kurt Z."/>
        </authorList>
    </citation>
    <scope>NUCLEOTIDE SEQUENCE</scope>
</reference>
<evidence type="ECO:0000313" key="2">
    <source>
        <dbReference type="EMBL" id="CAL6057921.1"/>
    </source>
</evidence>
<reference evidence="2 3" key="2">
    <citation type="submission" date="2024-07" db="EMBL/GenBank/DDBJ databases">
        <authorList>
            <person name="Akdeniz Z."/>
        </authorList>
    </citation>
    <scope>NUCLEOTIDE SEQUENCE [LARGE SCALE GENOMIC DNA]</scope>
</reference>
<sequence length="151" mass="18325">MLLVKNIQFTQHNKRKKQILKRSQRTRFNKKIVIIYHNKIRNRILIQFIKINKTTKNSRVQKQISKKNYYQQVQIFSIYQSKIIIAKILQHKTQTQYLLKKMGSQTKYLIHLIHFRRLMITVDCESGAKKFDVDFGTFRKKKQRCVSDSMY</sequence>
<dbReference type="Proteomes" id="UP001642409">
    <property type="component" value="Unassembled WGS sequence"/>
</dbReference>
<proteinExistence type="predicted"/>
<dbReference type="AlphaFoldDB" id="A0AA86UAN7"/>
<name>A0AA86UAN7_9EUKA</name>
<protein>
    <submittedName>
        <fullName evidence="2">Hypothetical_protein</fullName>
    </submittedName>
</protein>
<keyword evidence="3" id="KW-1185">Reference proteome</keyword>
<dbReference type="EMBL" id="CATOUU010000742">
    <property type="protein sequence ID" value="CAI9945221.1"/>
    <property type="molecule type" value="Genomic_DNA"/>
</dbReference>